<evidence type="ECO:0000313" key="3">
    <source>
        <dbReference type="Proteomes" id="UP001432027"/>
    </source>
</evidence>
<dbReference type="Proteomes" id="UP001432027">
    <property type="component" value="Unassembled WGS sequence"/>
</dbReference>
<keyword evidence="1" id="KW-0472">Membrane</keyword>
<protein>
    <recommendedName>
        <fullName evidence="4">G protein-coupled receptor</fullName>
    </recommendedName>
</protein>
<keyword evidence="1" id="KW-0812">Transmembrane</keyword>
<feature type="transmembrane region" description="Helical" evidence="1">
    <location>
        <begin position="160"/>
        <end position="179"/>
    </location>
</feature>
<evidence type="ECO:0000256" key="1">
    <source>
        <dbReference type="SAM" id="Phobius"/>
    </source>
</evidence>
<dbReference type="AlphaFoldDB" id="A0AAV5THF9"/>
<sequence length="264" mass="30152">MTFWPDLIRAVNQTEGSIGIAFNVYTIVQLWKRKFALNARTYRMSITISSVHALFMSLIVPIFANAAHIFHFDKYIIVMYGAAASSPLFLQQLAIFCCFFCAYTIWEMPYCFFFYPSSEFDRIVVDVHNLSTHEIFIAFGGLFHSTHDHPNSVLRLAIEGIMPTYLVSFVIFGTCIWKIHQTLNTGVRLSAKTLRMQRRFLLMMILQTLLPLLIFALPISMFLYSMVVGSAMDLWTLAISFSVWFIPIVQALVHLSFVVNGGNA</sequence>
<gene>
    <name evidence="2" type="ORF">PENTCL1PPCAC_15925</name>
</gene>
<feature type="transmembrane region" description="Helical" evidence="1">
    <location>
        <begin position="200"/>
        <end position="223"/>
    </location>
</feature>
<feature type="transmembrane region" description="Helical" evidence="1">
    <location>
        <begin position="76"/>
        <end position="106"/>
    </location>
</feature>
<evidence type="ECO:0000313" key="2">
    <source>
        <dbReference type="EMBL" id="GMS93750.1"/>
    </source>
</evidence>
<dbReference type="InterPro" id="IPR019422">
    <property type="entry name" value="7TM_GPCR_serpentine_rcpt_Srh"/>
</dbReference>
<dbReference type="PANTHER" id="PTHR22943:SF248">
    <property type="entry name" value="SEVEN TM RECEPTOR"/>
    <property type="match status" value="1"/>
</dbReference>
<comment type="caution">
    <text evidence="2">The sequence shown here is derived from an EMBL/GenBank/DDBJ whole genome shotgun (WGS) entry which is preliminary data.</text>
</comment>
<proteinExistence type="predicted"/>
<feature type="transmembrane region" description="Helical" evidence="1">
    <location>
        <begin position="235"/>
        <end position="259"/>
    </location>
</feature>
<evidence type="ECO:0008006" key="4">
    <source>
        <dbReference type="Google" id="ProtNLM"/>
    </source>
</evidence>
<keyword evidence="1" id="KW-1133">Transmembrane helix</keyword>
<dbReference type="Pfam" id="PF10318">
    <property type="entry name" value="7TM_GPCR_Srh"/>
    <property type="match status" value="1"/>
</dbReference>
<feature type="non-terminal residue" evidence="2">
    <location>
        <position position="264"/>
    </location>
</feature>
<feature type="transmembrane region" description="Helical" evidence="1">
    <location>
        <begin position="42"/>
        <end position="64"/>
    </location>
</feature>
<organism evidence="2 3">
    <name type="scientific">Pristionchus entomophagus</name>
    <dbReference type="NCBI Taxonomy" id="358040"/>
    <lineage>
        <taxon>Eukaryota</taxon>
        <taxon>Metazoa</taxon>
        <taxon>Ecdysozoa</taxon>
        <taxon>Nematoda</taxon>
        <taxon>Chromadorea</taxon>
        <taxon>Rhabditida</taxon>
        <taxon>Rhabditina</taxon>
        <taxon>Diplogasteromorpha</taxon>
        <taxon>Diplogasteroidea</taxon>
        <taxon>Neodiplogasteridae</taxon>
        <taxon>Pristionchus</taxon>
    </lineage>
</organism>
<accession>A0AAV5THF9</accession>
<keyword evidence="3" id="KW-1185">Reference proteome</keyword>
<name>A0AAV5THF9_9BILA</name>
<dbReference type="PANTHER" id="PTHR22943">
    <property type="entry name" value="7-TRANSMEMBRANE DOMAIN RECEPTOR C.ELEGANS"/>
    <property type="match status" value="1"/>
</dbReference>
<dbReference type="EMBL" id="BTSX01000004">
    <property type="protein sequence ID" value="GMS93750.1"/>
    <property type="molecule type" value="Genomic_DNA"/>
</dbReference>
<reference evidence="2" key="1">
    <citation type="submission" date="2023-10" db="EMBL/GenBank/DDBJ databases">
        <title>Genome assembly of Pristionchus species.</title>
        <authorList>
            <person name="Yoshida K."/>
            <person name="Sommer R.J."/>
        </authorList>
    </citation>
    <scope>NUCLEOTIDE SEQUENCE</scope>
    <source>
        <strain evidence="2">RS0144</strain>
    </source>
</reference>